<dbReference type="Pfam" id="PF06237">
    <property type="entry name" value="SLC52_ribofla_tr"/>
    <property type="match status" value="1"/>
</dbReference>
<feature type="transmembrane region" description="Helical" evidence="9">
    <location>
        <begin position="357"/>
        <end position="378"/>
    </location>
</feature>
<name>A0A9Q1CC01_HOLLE</name>
<evidence type="ECO:0000256" key="6">
    <source>
        <dbReference type="ARBA" id="ARBA00022692"/>
    </source>
</evidence>
<feature type="transmembrane region" description="Helical" evidence="9">
    <location>
        <begin position="51"/>
        <end position="72"/>
    </location>
</feature>
<proteinExistence type="inferred from homology"/>
<dbReference type="AlphaFoldDB" id="A0A9Q1CC01"/>
<dbReference type="PANTHER" id="PTHR12929">
    <property type="entry name" value="SOLUTE CARRIER FAMILY 52"/>
    <property type="match status" value="1"/>
</dbReference>
<evidence type="ECO:0000256" key="5">
    <source>
        <dbReference type="ARBA" id="ARBA00022475"/>
    </source>
</evidence>
<feature type="transmembrane region" description="Helical" evidence="9">
    <location>
        <begin position="297"/>
        <end position="318"/>
    </location>
</feature>
<dbReference type="GO" id="GO:0032217">
    <property type="term" value="F:riboflavin transmembrane transporter activity"/>
    <property type="evidence" value="ECO:0007669"/>
    <property type="project" value="UniProtKB-UniRule"/>
</dbReference>
<feature type="transmembrane region" description="Helical" evidence="9">
    <location>
        <begin position="390"/>
        <end position="407"/>
    </location>
</feature>
<feature type="transmembrane region" description="Helical" evidence="9">
    <location>
        <begin position="427"/>
        <end position="450"/>
    </location>
</feature>
<comment type="function">
    <text evidence="9">Plasma membrane transporter mediating the uptake by cells of the water soluble vitamin B2/riboflavin that plays a key role in biochemical oxidation-reduction reactions of the carbohydrate, lipid, and amino acid metabolism.</text>
</comment>
<reference evidence="10" key="1">
    <citation type="submission" date="2021-10" db="EMBL/GenBank/DDBJ databases">
        <title>Tropical sea cucumber genome reveals ecological adaptation and Cuvierian tubules defense mechanism.</title>
        <authorList>
            <person name="Chen T."/>
        </authorList>
    </citation>
    <scope>NUCLEOTIDE SEQUENCE</scope>
    <source>
        <strain evidence="10">Nanhai2018</strain>
        <tissue evidence="10">Muscle</tissue>
    </source>
</reference>
<keyword evidence="6 9" id="KW-0812">Transmembrane</keyword>
<evidence type="ECO:0000256" key="7">
    <source>
        <dbReference type="ARBA" id="ARBA00022989"/>
    </source>
</evidence>
<comment type="caution">
    <text evidence="10">The sequence shown here is derived from an EMBL/GenBank/DDBJ whole genome shotgun (WGS) entry which is preliminary data.</text>
</comment>
<evidence type="ECO:0000313" key="10">
    <source>
        <dbReference type="EMBL" id="KAJ8041948.1"/>
    </source>
</evidence>
<protein>
    <recommendedName>
        <fullName evidence="9">Riboflavin transporter</fullName>
    </recommendedName>
</protein>
<keyword evidence="4 9" id="KW-0813">Transport</keyword>
<keyword evidence="7 9" id="KW-1133">Transmembrane helix</keyword>
<organism evidence="10 11">
    <name type="scientific">Holothuria leucospilota</name>
    <name type="common">Black long sea cucumber</name>
    <name type="synonym">Mertensiothuria leucospilota</name>
    <dbReference type="NCBI Taxonomy" id="206669"/>
    <lineage>
        <taxon>Eukaryota</taxon>
        <taxon>Metazoa</taxon>
        <taxon>Echinodermata</taxon>
        <taxon>Eleutherozoa</taxon>
        <taxon>Echinozoa</taxon>
        <taxon>Holothuroidea</taxon>
        <taxon>Aspidochirotacea</taxon>
        <taxon>Aspidochirotida</taxon>
        <taxon>Holothuriidae</taxon>
        <taxon>Holothuria</taxon>
    </lineage>
</organism>
<accession>A0A9Q1CC01</accession>
<comment type="subcellular location">
    <subcellularLocation>
        <location evidence="2 9">Cell membrane</location>
        <topology evidence="2 9">Multi-pass membrane protein</topology>
    </subcellularLocation>
</comment>
<evidence type="ECO:0000256" key="8">
    <source>
        <dbReference type="ARBA" id="ARBA00023136"/>
    </source>
</evidence>
<feature type="transmembrane region" description="Helical" evidence="9">
    <location>
        <begin position="330"/>
        <end position="350"/>
    </location>
</feature>
<dbReference type="InterPro" id="IPR009357">
    <property type="entry name" value="Riboflavin_transptr"/>
</dbReference>
<feature type="transmembrane region" description="Helical" evidence="9">
    <location>
        <begin position="84"/>
        <end position="102"/>
    </location>
</feature>
<feature type="transmembrane region" description="Helical" evidence="9">
    <location>
        <begin position="12"/>
        <end position="31"/>
    </location>
</feature>
<sequence length="485" mass="52713">MDLRQSSVKALVCILIVLFGTGSWVAINGIWVELPLLVAQGIPEGYGLASYIIIITQIANLGPLLFTVANYFTPKDVKLEVPTVYLITTLGWITCLLLVFFWDKYTVWAGELHSTAFLILCLCLAVVDCTSSVSFTPFMARFKSIYLTWYFVGEGMSSLLPGIVALIQGVGGDGICVANYTYTNFTGNETYQCTDWMAENKPARFGPEEFFLFLFVMMFLSFSGFLLLNVLPVVKTQHVQDAPSSASVATTSSLSSNESHNMLVTSIKGEDISPEDVEQTVEDANTQQIKGRPFEHFVYLFIVLGVVNALSNGILPSIQSYSAGAYSLTTYLYAATLGNIANPIACFAVMLMPQESLVVVGVAAGGGMLAGAYGLWTAASSLNPPLEDHVMGNVLVVFAWICVVGFFSYTKATIGWILRQEPNKRSLLIWFGAITQIGSLTGALIMFPIVTFTPIFQAPYHDPCEGQVQCLPLNASSGSLNAYLV</sequence>
<feature type="transmembrane region" description="Helical" evidence="9">
    <location>
        <begin position="114"/>
        <end position="135"/>
    </location>
</feature>
<dbReference type="PANTHER" id="PTHR12929:SF10">
    <property type="entry name" value="RIBOFLAVIN TRANSPORTER"/>
    <property type="match status" value="1"/>
</dbReference>
<dbReference type="EMBL" id="JAIZAY010000005">
    <property type="protein sequence ID" value="KAJ8041948.1"/>
    <property type="molecule type" value="Genomic_DNA"/>
</dbReference>
<dbReference type="Proteomes" id="UP001152320">
    <property type="component" value="Chromosome 5"/>
</dbReference>
<evidence type="ECO:0000256" key="9">
    <source>
        <dbReference type="RuleBase" id="RU368035"/>
    </source>
</evidence>
<comment type="catalytic activity">
    <reaction evidence="1 9">
        <text>riboflavin(in) = riboflavin(out)</text>
        <dbReference type="Rhea" id="RHEA:35015"/>
        <dbReference type="ChEBI" id="CHEBI:57986"/>
    </reaction>
</comment>
<dbReference type="OrthoDB" id="9995836at2759"/>
<evidence type="ECO:0000256" key="3">
    <source>
        <dbReference type="ARBA" id="ARBA00006366"/>
    </source>
</evidence>
<evidence type="ECO:0000313" key="11">
    <source>
        <dbReference type="Proteomes" id="UP001152320"/>
    </source>
</evidence>
<evidence type="ECO:0000256" key="1">
    <source>
        <dbReference type="ARBA" id="ARBA00000215"/>
    </source>
</evidence>
<gene>
    <name evidence="10" type="ORF">HOLleu_12891</name>
</gene>
<comment type="similarity">
    <text evidence="3 9">Belongs to the riboflavin transporter family.</text>
</comment>
<keyword evidence="5 9" id="KW-1003">Cell membrane</keyword>
<evidence type="ECO:0000256" key="2">
    <source>
        <dbReference type="ARBA" id="ARBA00004651"/>
    </source>
</evidence>
<feature type="transmembrane region" description="Helical" evidence="9">
    <location>
        <begin position="147"/>
        <end position="167"/>
    </location>
</feature>
<keyword evidence="8 9" id="KW-0472">Membrane</keyword>
<feature type="transmembrane region" description="Helical" evidence="9">
    <location>
        <begin position="210"/>
        <end position="231"/>
    </location>
</feature>
<keyword evidence="11" id="KW-1185">Reference proteome</keyword>
<dbReference type="GO" id="GO:0005886">
    <property type="term" value="C:plasma membrane"/>
    <property type="evidence" value="ECO:0007669"/>
    <property type="project" value="UniProtKB-SubCell"/>
</dbReference>
<evidence type="ECO:0000256" key="4">
    <source>
        <dbReference type="ARBA" id="ARBA00022448"/>
    </source>
</evidence>